<evidence type="ECO:0000256" key="1">
    <source>
        <dbReference type="SAM" id="Phobius"/>
    </source>
</evidence>
<keyword evidence="1" id="KW-0472">Membrane</keyword>
<organism evidence="2 3">
    <name type="scientific">Toxoplasma gondii GAB2-2007-GAL-DOM2</name>
    <dbReference type="NCBI Taxonomy" id="1130820"/>
    <lineage>
        <taxon>Eukaryota</taxon>
        <taxon>Sar</taxon>
        <taxon>Alveolata</taxon>
        <taxon>Apicomplexa</taxon>
        <taxon>Conoidasida</taxon>
        <taxon>Coccidia</taxon>
        <taxon>Eucoccidiorida</taxon>
        <taxon>Eimeriorina</taxon>
        <taxon>Sarcocystidae</taxon>
        <taxon>Toxoplasma</taxon>
    </lineage>
</organism>
<sequence length="116" mass="13606">MYSWKVAKHRNRRHAVAGEGGKHRGCTQCAVTSRSLMFCLFAFAGFLLVIATLCTAQDVARPLPKMDVWYYIQKYLRPWWMQWLLTFLIFVAFLVCSQMSCFMPRDANRLDSSMRR</sequence>
<dbReference type="VEuPathDB" id="ToxoDB:TGDOM2_242850"/>
<protein>
    <submittedName>
        <fullName evidence="2">Putative transmembrane protein</fullName>
    </submittedName>
</protein>
<feature type="transmembrane region" description="Helical" evidence="1">
    <location>
        <begin position="80"/>
        <end position="102"/>
    </location>
</feature>
<comment type="caution">
    <text evidence="2">The sequence shown here is derived from an EMBL/GenBank/DDBJ whole genome shotgun (WGS) entry which is preliminary data.</text>
</comment>
<evidence type="ECO:0000313" key="3">
    <source>
        <dbReference type="Proteomes" id="UP000028837"/>
    </source>
</evidence>
<evidence type="ECO:0000313" key="2">
    <source>
        <dbReference type="EMBL" id="KFG32920.1"/>
    </source>
</evidence>
<keyword evidence="1" id="KW-1133">Transmembrane helix</keyword>
<dbReference type="OrthoDB" id="10295538at2759"/>
<reference evidence="2 3" key="1">
    <citation type="submission" date="2014-02" db="EMBL/GenBank/DDBJ databases">
        <authorList>
            <person name="Sibley D."/>
            <person name="Venepally P."/>
            <person name="Karamycheva S."/>
            <person name="Hadjithomas M."/>
            <person name="Khan A."/>
            <person name="Brunk B."/>
            <person name="Roos D."/>
            <person name="Caler E."/>
            <person name="Lorenzi H."/>
        </authorList>
    </citation>
    <scope>NUCLEOTIDE SEQUENCE [LARGE SCALE GENOMIC DNA]</scope>
    <source>
        <strain evidence="2 3">GAB2-2007-GAL-DOM2</strain>
    </source>
</reference>
<name>A0A086JLA2_TOXGO</name>
<accession>A0A086JLA2</accession>
<proteinExistence type="predicted"/>
<dbReference type="AlphaFoldDB" id="A0A086JLA2"/>
<keyword evidence="1 2" id="KW-0812">Transmembrane</keyword>
<dbReference type="Proteomes" id="UP000028837">
    <property type="component" value="Unassembled WGS sequence"/>
</dbReference>
<feature type="transmembrane region" description="Helical" evidence="1">
    <location>
        <begin position="38"/>
        <end position="60"/>
    </location>
</feature>
<gene>
    <name evidence="2" type="ORF">TGDOM2_242850</name>
</gene>
<dbReference type="EMBL" id="AHZU02001380">
    <property type="protein sequence ID" value="KFG32920.1"/>
    <property type="molecule type" value="Genomic_DNA"/>
</dbReference>